<dbReference type="STRING" id="35608.A0A2U1KL28"/>
<comment type="caution">
    <text evidence="2">The sequence shown here is derived from an EMBL/GenBank/DDBJ whole genome shotgun (WGS) entry which is preliminary data.</text>
</comment>
<name>A0A2U1KL28_ARTAN</name>
<dbReference type="Pfam" id="PF02800">
    <property type="entry name" value="Gp_dh_C"/>
    <property type="match status" value="1"/>
</dbReference>
<gene>
    <name evidence="2" type="ORF">CTI12_AA590270</name>
</gene>
<evidence type="ECO:0000313" key="2">
    <source>
        <dbReference type="EMBL" id="PWA37459.1"/>
    </source>
</evidence>
<dbReference type="GO" id="GO:0016620">
    <property type="term" value="F:oxidoreductase activity, acting on the aldehyde or oxo group of donors, NAD or NADP as acceptor"/>
    <property type="evidence" value="ECO:0007669"/>
    <property type="project" value="InterPro"/>
</dbReference>
<dbReference type="OrthoDB" id="1725948at2759"/>
<sequence length="206" mass="23004">MAKDSSDHGPHTRNLMFPMLEIMTMVLQPLLGLCHRHLKVQNFGTHKIDIRVVRRSKGGIRVLAQFIVRGPLLHLTGSIMALMEDVCINTNEGTKCCKLIAVHAGLEKVSDTTLIQIVATVANVVNLSKELMYQRVPQRFGYFNEIQLNDPVPLQELITLALKEEDTDWRRGRAASLNIFPSNTRTAKAVGKVLPALNGKLMCSYC</sequence>
<evidence type="ECO:0000313" key="3">
    <source>
        <dbReference type="Proteomes" id="UP000245207"/>
    </source>
</evidence>
<proteinExistence type="predicted"/>
<feature type="domain" description="Glyceraldehyde 3-phosphate dehydrogenase catalytic" evidence="1">
    <location>
        <begin position="166"/>
        <end position="202"/>
    </location>
</feature>
<dbReference type="SUPFAM" id="SSF55347">
    <property type="entry name" value="Glyceraldehyde-3-phosphate dehydrogenase-like, C-terminal domain"/>
    <property type="match status" value="1"/>
</dbReference>
<dbReference type="Proteomes" id="UP000245207">
    <property type="component" value="Unassembled WGS sequence"/>
</dbReference>
<dbReference type="Gene3D" id="3.30.360.10">
    <property type="entry name" value="Dihydrodipicolinate Reductase, domain 2"/>
    <property type="match status" value="1"/>
</dbReference>
<dbReference type="AlphaFoldDB" id="A0A2U1KL28"/>
<keyword evidence="3" id="KW-1185">Reference proteome</keyword>
<evidence type="ECO:0000259" key="1">
    <source>
        <dbReference type="Pfam" id="PF02800"/>
    </source>
</evidence>
<accession>A0A2U1KL28</accession>
<reference evidence="2 3" key="1">
    <citation type="journal article" date="2018" name="Mol. Plant">
        <title>The genome of Artemisia annua provides insight into the evolution of Asteraceae family and artemisinin biosynthesis.</title>
        <authorList>
            <person name="Shen Q."/>
            <person name="Zhang L."/>
            <person name="Liao Z."/>
            <person name="Wang S."/>
            <person name="Yan T."/>
            <person name="Shi P."/>
            <person name="Liu M."/>
            <person name="Fu X."/>
            <person name="Pan Q."/>
            <person name="Wang Y."/>
            <person name="Lv Z."/>
            <person name="Lu X."/>
            <person name="Zhang F."/>
            <person name="Jiang W."/>
            <person name="Ma Y."/>
            <person name="Chen M."/>
            <person name="Hao X."/>
            <person name="Li L."/>
            <person name="Tang Y."/>
            <person name="Lv G."/>
            <person name="Zhou Y."/>
            <person name="Sun X."/>
            <person name="Brodelius P.E."/>
            <person name="Rose J.K.C."/>
            <person name="Tang K."/>
        </authorList>
    </citation>
    <scope>NUCLEOTIDE SEQUENCE [LARGE SCALE GENOMIC DNA]</scope>
    <source>
        <strain evidence="3">cv. Huhao1</strain>
        <tissue evidence="2">Leaf</tissue>
    </source>
</reference>
<protein>
    <submittedName>
        <fullName evidence="2">MUTL-like protein</fullName>
    </submittedName>
</protein>
<organism evidence="2 3">
    <name type="scientific">Artemisia annua</name>
    <name type="common">Sweet wormwood</name>
    <dbReference type="NCBI Taxonomy" id="35608"/>
    <lineage>
        <taxon>Eukaryota</taxon>
        <taxon>Viridiplantae</taxon>
        <taxon>Streptophyta</taxon>
        <taxon>Embryophyta</taxon>
        <taxon>Tracheophyta</taxon>
        <taxon>Spermatophyta</taxon>
        <taxon>Magnoliopsida</taxon>
        <taxon>eudicotyledons</taxon>
        <taxon>Gunneridae</taxon>
        <taxon>Pentapetalae</taxon>
        <taxon>asterids</taxon>
        <taxon>campanulids</taxon>
        <taxon>Asterales</taxon>
        <taxon>Asteraceae</taxon>
        <taxon>Asteroideae</taxon>
        <taxon>Anthemideae</taxon>
        <taxon>Artemisiinae</taxon>
        <taxon>Artemisia</taxon>
    </lineage>
</organism>
<dbReference type="EMBL" id="PKPP01016727">
    <property type="protein sequence ID" value="PWA37459.1"/>
    <property type="molecule type" value="Genomic_DNA"/>
</dbReference>
<dbReference type="InterPro" id="IPR020829">
    <property type="entry name" value="GlycerAld_3-P_DH_cat"/>
</dbReference>